<keyword evidence="2" id="KW-1015">Disulfide bond</keyword>
<dbReference type="PROSITE" id="PS50835">
    <property type="entry name" value="IG_LIKE"/>
    <property type="match status" value="1"/>
</dbReference>
<feature type="domain" description="Ig-like" evidence="7">
    <location>
        <begin position="289"/>
        <end position="397"/>
    </location>
</feature>
<evidence type="ECO:0000313" key="8">
    <source>
        <dbReference type="EMBL" id="KYO44033.1"/>
    </source>
</evidence>
<dbReference type="SMART" id="SM00409">
    <property type="entry name" value="IG"/>
    <property type="match status" value="2"/>
</dbReference>
<accession>A0A151P4V1</accession>
<dbReference type="AlphaFoldDB" id="A0A151P4V1"/>
<comment type="caution">
    <text evidence="8">The sequence shown here is derived from an EMBL/GenBank/DDBJ whole genome shotgun (WGS) entry which is preliminary data.</text>
</comment>
<proteinExistence type="predicted"/>
<dbReference type="GO" id="GO:0038023">
    <property type="term" value="F:signaling receptor activity"/>
    <property type="evidence" value="ECO:0007669"/>
    <property type="project" value="TreeGrafter"/>
</dbReference>
<evidence type="ECO:0000256" key="6">
    <source>
        <dbReference type="SAM" id="SignalP"/>
    </source>
</evidence>
<keyword evidence="5" id="KW-1133">Transmembrane helix</keyword>
<organism evidence="8 9">
    <name type="scientific">Alligator mississippiensis</name>
    <name type="common">American alligator</name>
    <dbReference type="NCBI Taxonomy" id="8496"/>
    <lineage>
        <taxon>Eukaryota</taxon>
        <taxon>Metazoa</taxon>
        <taxon>Chordata</taxon>
        <taxon>Craniata</taxon>
        <taxon>Vertebrata</taxon>
        <taxon>Euteleostomi</taxon>
        <taxon>Archelosauria</taxon>
        <taxon>Archosauria</taxon>
        <taxon>Crocodylia</taxon>
        <taxon>Alligatoridae</taxon>
        <taxon>Alligatorinae</taxon>
        <taxon>Alligator</taxon>
    </lineage>
</organism>
<evidence type="ECO:0000259" key="7">
    <source>
        <dbReference type="PROSITE" id="PS50835"/>
    </source>
</evidence>
<dbReference type="SUPFAM" id="SSF48726">
    <property type="entry name" value="Immunoglobulin"/>
    <property type="match status" value="3"/>
</dbReference>
<dbReference type="GO" id="GO:0009986">
    <property type="term" value="C:cell surface"/>
    <property type="evidence" value="ECO:0007669"/>
    <property type="project" value="TreeGrafter"/>
</dbReference>
<evidence type="ECO:0000256" key="1">
    <source>
        <dbReference type="ARBA" id="ARBA00022729"/>
    </source>
</evidence>
<feature type="region of interest" description="Disordered" evidence="4">
    <location>
        <begin position="425"/>
        <end position="452"/>
    </location>
</feature>
<keyword evidence="1 6" id="KW-0732">Signal</keyword>
<dbReference type="Gene3D" id="2.60.40.10">
    <property type="entry name" value="Immunoglobulins"/>
    <property type="match status" value="3"/>
</dbReference>
<feature type="transmembrane region" description="Helical" evidence="5">
    <location>
        <begin position="461"/>
        <end position="483"/>
    </location>
</feature>
<keyword evidence="5" id="KW-0812">Transmembrane</keyword>
<dbReference type="EMBL" id="AKHW03000979">
    <property type="protein sequence ID" value="KYO44033.1"/>
    <property type="molecule type" value="Genomic_DNA"/>
</dbReference>
<dbReference type="Pfam" id="PF07686">
    <property type="entry name" value="V-set"/>
    <property type="match status" value="3"/>
</dbReference>
<keyword evidence="9" id="KW-1185">Reference proteome</keyword>
<keyword evidence="3" id="KW-0393">Immunoglobulin domain</keyword>
<dbReference type="PANTHER" id="PTHR16423:SF6">
    <property type="entry name" value="TRIGGERING RECEPTOR EXPRESSED ON MYELOID CELLS 2-RELATED"/>
    <property type="match status" value="1"/>
</dbReference>
<dbReference type="SMART" id="SM00406">
    <property type="entry name" value="IGv"/>
    <property type="match status" value="2"/>
</dbReference>
<keyword evidence="5" id="KW-0472">Membrane</keyword>
<evidence type="ECO:0000256" key="4">
    <source>
        <dbReference type="SAM" id="MobiDB-lite"/>
    </source>
</evidence>
<feature type="signal peptide" evidence="6">
    <location>
        <begin position="1"/>
        <end position="21"/>
    </location>
</feature>
<gene>
    <name evidence="8" type="primary">TREM-B2L</name>
    <name evidence="8" type="ORF">Y1Q_0006493</name>
</gene>
<dbReference type="InterPro" id="IPR007110">
    <property type="entry name" value="Ig-like_dom"/>
</dbReference>
<name>A0A151P4V1_ALLMI</name>
<dbReference type="Proteomes" id="UP000050525">
    <property type="component" value="Unassembled WGS sequence"/>
</dbReference>
<evidence type="ECO:0000256" key="2">
    <source>
        <dbReference type="ARBA" id="ARBA00023157"/>
    </source>
</evidence>
<evidence type="ECO:0000313" key="9">
    <source>
        <dbReference type="Proteomes" id="UP000050525"/>
    </source>
</evidence>
<evidence type="ECO:0000256" key="5">
    <source>
        <dbReference type="SAM" id="Phobius"/>
    </source>
</evidence>
<reference evidence="8 9" key="1">
    <citation type="journal article" date="2012" name="Genome Biol.">
        <title>Sequencing three crocodilian genomes to illuminate the evolution of archosaurs and amniotes.</title>
        <authorList>
            <person name="St John J.A."/>
            <person name="Braun E.L."/>
            <person name="Isberg S.R."/>
            <person name="Miles L.G."/>
            <person name="Chong A.Y."/>
            <person name="Gongora J."/>
            <person name="Dalzell P."/>
            <person name="Moran C."/>
            <person name="Bed'hom B."/>
            <person name="Abzhanov A."/>
            <person name="Burgess S.C."/>
            <person name="Cooksey A.M."/>
            <person name="Castoe T.A."/>
            <person name="Crawford N.G."/>
            <person name="Densmore L.D."/>
            <person name="Drew J.C."/>
            <person name="Edwards S.V."/>
            <person name="Faircloth B.C."/>
            <person name="Fujita M.K."/>
            <person name="Greenwold M.J."/>
            <person name="Hoffmann F.G."/>
            <person name="Howard J.M."/>
            <person name="Iguchi T."/>
            <person name="Janes D.E."/>
            <person name="Khan S.Y."/>
            <person name="Kohno S."/>
            <person name="de Koning A.J."/>
            <person name="Lance S.L."/>
            <person name="McCarthy F.M."/>
            <person name="McCormack J.E."/>
            <person name="Merchant M.E."/>
            <person name="Peterson D.G."/>
            <person name="Pollock D.D."/>
            <person name="Pourmand N."/>
            <person name="Raney B.J."/>
            <person name="Roessler K.A."/>
            <person name="Sanford J.R."/>
            <person name="Sawyer R.H."/>
            <person name="Schmidt C.J."/>
            <person name="Triplett E.W."/>
            <person name="Tuberville T.D."/>
            <person name="Venegas-Anaya M."/>
            <person name="Howard J.T."/>
            <person name="Jarvis E.D."/>
            <person name="Guillette L.J.Jr."/>
            <person name="Glenn T.C."/>
            <person name="Green R.E."/>
            <person name="Ray D.A."/>
        </authorList>
    </citation>
    <scope>NUCLEOTIDE SEQUENCE [LARGE SCALE GENOMIC DNA]</scope>
    <source>
        <strain evidence="8">KSC_2009_1</strain>
    </source>
</reference>
<evidence type="ECO:0000256" key="3">
    <source>
        <dbReference type="ARBA" id="ARBA00023319"/>
    </source>
</evidence>
<dbReference type="STRING" id="8496.A0A151P4V1"/>
<sequence>MEWEPLSLLLWLGLCISGVQEHKAVEGQNLTVRCPYSSRDYSGKGKVWCRYTGRKTCDVLVSTYFSYRGYGNQGRVKRTAIHDDTRNGTATIIVEKLRADDSGIYWRAFYDPPRFYRLVEVQLAVSKSLTAENVLTTLYTAPAFNFSTLDARYNGEPQSNCQGSFGISTQYTSQGSYQKEVTVERTTIQDDTDKGIVTVTMKMLQLQDAGVYMCVRTARNTYTLKTIQLKVSQRLTTENVLTTLYTAPAFNFSTLNARYNGEPQSNCQGSFGVRDEALLGLKAGMEWRPLALLLWLGLCISGLQAQEYDAVESREEGETLSVQCPYDQQQYRKALKAWYQLRGETYYHLVSTQYTSLGGYQREASLERTMIQDDNSKGTVTITIKRLQLQDAGVYMCGCFGHNRTVHILKIIKLKFSQRLTTENIPTTPYTGPALKSSTPDSRNNGEPQKTSEVSFGVSSWLVLLLGLLTTKTLMAVTIALLVRRRLYREEASERI</sequence>
<dbReference type="PANTHER" id="PTHR16423">
    <property type="entry name" value="TREM-LIKE TRANSCRIPT PROTEIN"/>
    <property type="match status" value="1"/>
</dbReference>
<dbReference type="InterPro" id="IPR036179">
    <property type="entry name" value="Ig-like_dom_sf"/>
</dbReference>
<dbReference type="InterPro" id="IPR003599">
    <property type="entry name" value="Ig_sub"/>
</dbReference>
<feature type="chain" id="PRO_5007586670" evidence="6">
    <location>
        <begin position="22"/>
        <end position="496"/>
    </location>
</feature>
<dbReference type="InterPro" id="IPR013106">
    <property type="entry name" value="Ig_V-set"/>
</dbReference>
<dbReference type="InterPro" id="IPR013783">
    <property type="entry name" value="Ig-like_fold"/>
</dbReference>
<dbReference type="InterPro" id="IPR052314">
    <property type="entry name" value="Immune_rcpt_domain"/>
</dbReference>
<keyword evidence="8" id="KW-0675">Receptor</keyword>
<protein>
    <submittedName>
        <fullName evidence="8">Triggering receptor expressed on myeloid cells isoform A</fullName>
    </submittedName>
</protein>